<accession>A0ABV3WZ08</accession>
<evidence type="ECO:0000313" key="2">
    <source>
        <dbReference type="EMBL" id="MEX4009900.1"/>
    </source>
</evidence>
<sequence length="750" mass="79261">MSMTITRRNLMLGATILAAGVPFGSAISAKAQTADSDRTNYALLVAVTEYPQLPPSARLVGPNNDAQLVYEYLTGSAPIAFAPENITLLADGLENAISPDRATIRSTIDDLATKVKSGDFVYLHFSGHGTQQPAMDPSIEPDGLDEIFLPRDTGQWVDRTKGVPNALIDKEVRDHLQAIRDKGAFIWVVFDCCNSGTMTRAIGLTDGEEVERRIPPAVLGIPDQAIAEAVAQAEGARGTDGAVARQNALGLVTTESDAAEPSTPGGMVAFFASQTTETTPEMPLPRGAEDAKRLGLFTFTLYSKLAENPAVTYRQLGQAILQAYSANNRTRPTPLFEGDLDRPVFGTSAADRIAQWAIKVDGGGLEIAAGMLHRLSPGAKLAVLASPGASLDQALAYVEVTAARNLASRVAPVAYQGLPAIAVADIPQGAYARLTEISIGFELVVARAQDENGQFSGETELLNAALDRIAQDDQVPINLRLVPARDHADVKLAVMSESDIGALVASATGGVGISPASLAIEPRIWLLPPSAELSLEGGRRAPSLSVSGASVDEIAEKLAENLVTIFRATSLSRLSAASDFSSDEFTVNFKIKRQETDGAEALLPGVVPVVHPDDQVHLEARNGSSRPIDINVLYIGSDYSIGHMYAERLHSGNEITVPLLAFTDTSFGIERMVVVLSEAAPQTAVEDLSFLEQVGVRQQTRAAGAGPAGFSDLLRDVAGAPATRGAARIGDSSRAKGSVMIFPMENVPRG</sequence>
<dbReference type="EMBL" id="JAZHFV010000007">
    <property type="protein sequence ID" value="MEX4009900.1"/>
    <property type="molecule type" value="Genomic_DNA"/>
</dbReference>
<dbReference type="PROSITE" id="PS51318">
    <property type="entry name" value="TAT"/>
    <property type="match status" value="1"/>
</dbReference>
<evidence type="ECO:0000259" key="1">
    <source>
        <dbReference type="Pfam" id="PF00656"/>
    </source>
</evidence>
<dbReference type="Proteomes" id="UP001559025">
    <property type="component" value="Unassembled WGS sequence"/>
</dbReference>
<protein>
    <submittedName>
        <fullName evidence="2">Caspase family protein</fullName>
    </submittedName>
</protein>
<comment type="caution">
    <text evidence="2">The sequence shown here is derived from an EMBL/GenBank/DDBJ whole genome shotgun (WGS) entry which is preliminary data.</text>
</comment>
<dbReference type="Pfam" id="PF00656">
    <property type="entry name" value="Peptidase_C14"/>
    <property type="match status" value="1"/>
</dbReference>
<keyword evidence="3" id="KW-1185">Reference proteome</keyword>
<dbReference type="InterPro" id="IPR006311">
    <property type="entry name" value="TAT_signal"/>
</dbReference>
<feature type="domain" description="Peptidase C14 caspase" evidence="1">
    <location>
        <begin position="40"/>
        <end position="319"/>
    </location>
</feature>
<evidence type="ECO:0000313" key="3">
    <source>
        <dbReference type="Proteomes" id="UP001559025"/>
    </source>
</evidence>
<reference evidence="2 3" key="1">
    <citation type="submission" date="2024-01" db="EMBL/GenBank/DDBJ databases">
        <title>New evidence supports the origin of RcGTA from prophage.</title>
        <authorList>
            <person name="Xu Y."/>
            <person name="Liu B."/>
            <person name="Chen F."/>
        </authorList>
    </citation>
    <scope>NUCLEOTIDE SEQUENCE [LARGE SCALE GENOMIC DNA]</scope>
    <source>
        <strain evidence="2 3">CBW1107-2</strain>
    </source>
</reference>
<dbReference type="InterPro" id="IPR050452">
    <property type="entry name" value="Metacaspase"/>
</dbReference>
<proteinExistence type="predicted"/>
<name>A0ABV3WZ08_9HYPH</name>
<dbReference type="RefSeq" id="WP_368804690.1">
    <property type="nucleotide sequence ID" value="NZ_JAZHFV010000007.1"/>
</dbReference>
<dbReference type="Gene3D" id="3.40.50.1460">
    <property type="match status" value="1"/>
</dbReference>
<gene>
    <name evidence="2" type="ORF">V1479_21515</name>
</gene>
<organism evidence="2 3">
    <name type="scientific">Neoaquamicrobium sediminum</name>
    <dbReference type="NCBI Taxonomy" id="1849104"/>
    <lineage>
        <taxon>Bacteria</taxon>
        <taxon>Pseudomonadati</taxon>
        <taxon>Pseudomonadota</taxon>
        <taxon>Alphaproteobacteria</taxon>
        <taxon>Hyphomicrobiales</taxon>
        <taxon>Phyllobacteriaceae</taxon>
        <taxon>Neoaquamicrobium</taxon>
    </lineage>
</organism>
<dbReference type="InterPro" id="IPR011600">
    <property type="entry name" value="Pept_C14_caspase"/>
</dbReference>
<dbReference type="PANTHER" id="PTHR48104:SF30">
    <property type="entry name" value="METACASPASE-1"/>
    <property type="match status" value="1"/>
</dbReference>
<dbReference type="PANTHER" id="PTHR48104">
    <property type="entry name" value="METACASPASE-4"/>
    <property type="match status" value="1"/>
</dbReference>